<dbReference type="InterPro" id="IPR036259">
    <property type="entry name" value="MFS_trans_sf"/>
</dbReference>
<evidence type="ECO:0000259" key="8">
    <source>
        <dbReference type="PROSITE" id="PS50850"/>
    </source>
</evidence>
<feature type="transmembrane region" description="Helical" evidence="7">
    <location>
        <begin position="333"/>
        <end position="355"/>
    </location>
</feature>
<feature type="transmembrane region" description="Helical" evidence="7">
    <location>
        <begin position="118"/>
        <end position="141"/>
    </location>
</feature>
<comment type="caution">
    <text evidence="9">The sequence shown here is derived from an EMBL/GenBank/DDBJ whole genome shotgun (WGS) entry which is preliminary data.</text>
</comment>
<evidence type="ECO:0000256" key="5">
    <source>
        <dbReference type="ARBA" id="ARBA00022989"/>
    </source>
</evidence>
<dbReference type="Gene3D" id="1.20.1720.10">
    <property type="entry name" value="Multidrug resistance protein D"/>
    <property type="match status" value="1"/>
</dbReference>
<dbReference type="InterPro" id="IPR020846">
    <property type="entry name" value="MFS_dom"/>
</dbReference>
<keyword evidence="10" id="KW-1185">Reference proteome</keyword>
<dbReference type="Pfam" id="PF07690">
    <property type="entry name" value="MFS_1"/>
    <property type="match status" value="1"/>
</dbReference>
<feature type="transmembrane region" description="Helical" evidence="7">
    <location>
        <begin position="262"/>
        <end position="281"/>
    </location>
</feature>
<evidence type="ECO:0000313" key="10">
    <source>
        <dbReference type="Proteomes" id="UP000011546"/>
    </source>
</evidence>
<evidence type="ECO:0000313" key="9">
    <source>
        <dbReference type="EMBL" id="EMA64895.1"/>
    </source>
</evidence>
<gene>
    <name evidence="9" type="ORF">C468_07971</name>
</gene>
<dbReference type="PANTHER" id="PTHR42718:SF46">
    <property type="entry name" value="BLR6921 PROTEIN"/>
    <property type="match status" value="1"/>
</dbReference>
<evidence type="ECO:0000256" key="4">
    <source>
        <dbReference type="ARBA" id="ARBA00022692"/>
    </source>
</evidence>
<feature type="transmembrane region" description="Helical" evidence="7">
    <location>
        <begin position="396"/>
        <end position="415"/>
    </location>
</feature>
<protein>
    <submittedName>
        <fullName evidence="9">Transmembrane efflux protein</fullName>
    </submittedName>
</protein>
<feature type="transmembrane region" description="Helical" evidence="7">
    <location>
        <begin position="436"/>
        <end position="458"/>
    </location>
</feature>
<keyword evidence="3" id="KW-1003">Cell membrane</keyword>
<evidence type="ECO:0000256" key="3">
    <source>
        <dbReference type="ARBA" id="ARBA00022475"/>
    </source>
</evidence>
<organism evidence="9 10">
    <name type="scientific">Halorubrum kocurii JCM 14978</name>
    <dbReference type="NCBI Taxonomy" id="1230456"/>
    <lineage>
        <taxon>Archaea</taxon>
        <taxon>Methanobacteriati</taxon>
        <taxon>Methanobacteriota</taxon>
        <taxon>Stenosarchaea group</taxon>
        <taxon>Halobacteria</taxon>
        <taxon>Halobacteriales</taxon>
        <taxon>Haloferacaceae</taxon>
        <taxon>Halorubrum</taxon>
    </lineage>
</organism>
<dbReference type="PRINTS" id="PR01036">
    <property type="entry name" value="TCRTETB"/>
</dbReference>
<evidence type="ECO:0000256" key="1">
    <source>
        <dbReference type="ARBA" id="ARBA00004651"/>
    </source>
</evidence>
<accession>M0P7T7</accession>
<dbReference type="GO" id="GO:0005886">
    <property type="term" value="C:plasma membrane"/>
    <property type="evidence" value="ECO:0007669"/>
    <property type="project" value="UniProtKB-SubCell"/>
</dbReference>
<feature type="transmembrane region" description="Helical" evidence="7">
    <location>
        <begin position="180"/>
        <end position="198"/>
    </location>
</feature>
<name>M0P7T7_9EURY</name>
<dbReference type="PANTHER" id="PTHR42718">
    <property type="entry name" value="MAJOR FACILITATOR SUPERFAMILY MULTIDRUG TRANSPORTER MFSC"/>
    <property type="match status" value="1"/>
</dbReference>
<reference evidence="9 10" key="1">
    <citation type="journal article" date="2014" name="PLoS Genet.">
        <title>Phylogenetically driven sequencing of extremely halophilic archaea reveals strategies for static and dynamic osmo-response.</title>
        <authorList>
            <person name="Becker E.A."/>
            <person name="Seitzer P.M."/>
            <person name="Tritt A."/>
            <person name="Larsen D."/>
            <person name="Krusor M."/>
            <person name="Yao A.I."/>
            <person name="Wu D."/>
            <person name="Madern D."/>
            <person name="Eisen J.A."/>
            <person name="Darling A.E."/>
            <person name="Facciotti M.T."/>
        </authorList>
    </citation>
    <scope>NUCLEOTIDE SEQUENCE [LARGE SCALE GENOMIC DNA]</scope>
    <source>
        <strain evidence="9 10">JCM 14978</strain>
    </source>
</reference>
<dbReference type="RefSeq" id="WP_008848318.1">
    <property type="nucleotide sequence ID" value="NZ_AOJH01000051.1"/>
</dbReference>
<feature type="transmembrane region" description="Helical" evidence="7">
    <location>
        <begin position="302"/>
        <end position="327"/>
    </location>
</feature>
<dbReference type="InterPro" id="IPR011701">
    <property type="entry name" value="MFS"/>
</dbReference>
<evidence type="ECO:0000256" key="7">
    <source>
        <dbReference type="SAM" id="Phobius"/>
    </source>
</evidence>
<keyword evidence="6 7" id="KW-0472">Membrane</keyword>
<feature type="transmembrane region" description="Helical" evidence="7">
    <location>
        <begin position="526"/>
        <end position="545"/>
    </location>
</feature>
<feature type="transmembrane region" description="Helical" evidence="7">
    <location>
        <begin position="60"/>
        <end position="81"/>
    </location>
</feature>
<feature type="domain" description="Major facilitator superfamily (MFS) profile" evidence="8">
    <location>
        <begin position="27"/>
        <end position="550"/>
    </location>
</feature>
<feature type="transmembrane region" description="Helical" evidence="7">
    <location>
        <begin position="21"/>
        <end position="40"/>
    </location>
</feature>
<dbReference type="EMBL" id="AOJH01000051">
    <property type="protein sequence ID" value="EMA64895.1"/>
    <property type="molecule type" value="Genomic_DNA"/>
</dbReference>
<dbReference type="SUPFAM" id="SSF103473">
    <property type="entry name" value="MFS general substrate transporter"/>
    <property type="match status" value="1"/>
</dbReference>
<proteinExistence type="predicted"/>
<feature type="transmembrane region" description="Helical" evidence="7">
    <location>
        <begin position="153"/>
        <end position="174"/>
    </location>
</feature>
<sequence length="552" mass="57206">MSSEASDPRDEDDSPRRHQSAVSYWGPAIAVSLSMFIAVIDSTLMNVAVPAIVSDLDTTVPVVQGAIAVYSLVMAALMLPGSKLPSIYGVRRLMQVTLVVYAAGTLLAAVSWSPTVLYVGWSVIEGAASAVLMPLTFTVLVVTYEGTDRAKALGLLAGVNATGAAIGPILGGALTTFASWRWGFALEAVVVVVALVFVRYVTAAPLTQERGSLDLGGTALSVVGATSLVVGFLLAGKFGWLVATRPFVAFGVPFTPFGTSPAVWLIGLGLLAFAAFAQYELRLERLGGSPLVPIRILTNRAFTAGSLTFGARSLVMAGFIFVVPVYLQSGLGYTAFGAGVAMLPFSIGTLLVSTFTTGWRNYVSPKTLIQAGVVLMGLGLLLLFERTAPGQTAASMAVPMAVIGVGVGLLMPQLVNTTLSAVPQTDSSEASGVMNAVGMLGYALGTAVVGAFLLGQFYRGVIDGVLRAGDVTVSVAQRDDLARALQQAAETATASTQQAFVAGLPPAERELLEGIFEAAMIGAHRGTLLLLVILTLLTLAASAFIPRDSGRP</sequence>
<dbReference type="PATRIC" id="fig|1230456.3.peg.1570"/>
<comment type="subcellular location">
    <subcellularLocation>
        <location evidence="1">Cell membrane</location>
        <topology evidence="1">Multi-pass membrane protein</topology>
    </subcellularLocation>
</comment>
<feature type="transmembrane region" description="Helical" evidence="7">
    <location>
        <begin position="219"/>
        <end position="242"/>
    </location>
</feature>
<keyword evidence="5 7" id="KW-1133">Transmembrane helix</keyword>
<feature type="transmembrane region" description="Helical" evidence="7">
    <location>
        <begin position="367"/>
        <end position="384"/>
    </location>
</feature>
<evidence type="ECO:0000256" key="6">
    <source>
        <dbReference type="ARBA" id="ARBA00023136"/>
    </source>
</evidence>
<feature type="transmembrane region" description="Helical" evidence="7">
    <location>
        <begin position="93"/>
        <end position="112"/>
    </location>
</feature>
<dbReference type="GO" id="GO:0022857">
    <property type="term" value="F:transmembrane transporter activity"/>
    <property type="evidence" value="ECO:0007669"/>
    <property type="project" value="InterPro"/>
</dbReference>
<dbReference type="PROSITE" id="PS50850">
    <property type="entry name" value="MFS"/>
    <property type="match status" value="1"/>
</dbReference>
<keyword evidence="2" id="KW-0813">Transport</keyword>
<evidence type="ECO:0000256" key="2">
    <source>
        <dbReference type="ARBA" id="ARBA00022448"/>
    </source>
</evidence>
<dbReference type="Gene3D" id="1.20.1250.20">
    <property type="entry name" value="MFS general substrate transporter like domains"/>
    <property type="match status" value="1"/>
</dbReference>
<dbReference type="STRING" id="1230456.C468_07971"/>
<keyword evidence="4 7" id="KW-0812">Transmembrane</keyword>
<dbReference type="Proteomes" id="UP000011546">
    <property type="component" value="Unassembled WGS sequence"/>
</dbReference>
<dbReference type="AlphaFoldDB" id="M0P7T7"/>